<sequence>MARVGKRTKKFQKRHLAAEVKVRKKHQKLAKSKANRLSKEQISVERAAAKVAEVAALRAAERQKVAEGEGFVSGPADEGAEEDLHSLGDSDADLPSEASSLSAFEDSGDDGSDAGDGDGEGEDKDMEGS</sequence>
<feature type="compositionally biased region" description="Basic residues" evidence="1">
    <location>
        <begin position="22"/>
        <end position="36"/>
    </location>
</feature>
<dbReference type="EMBL" id="CAJHUC010000644">
    <property type="protein sequence ID" value="CAD7697346.1"/>
    <property type="molecule type" value="Genomic_DNA"/>
</dbReference>
<dbReference type="Proteomes" id="UP000708148">
    <property type="component" value="Unassembled WGS sequence"/>
</dbReference>
<reference evidence="2" key="1">
    <citation type="submission" date="2020-12" db="EMBL/GenBank/DDBJ databases">
        <authorList>
            <person name="Iha C."/>
        </authorList>
    </citation>
    <scope>NUCLEOTIDE SEQUENCE</scope>
</reference>
<feature type="non-terminal residue" evidence="2">
    <location>
        <position position="129"/>
    </location>
</feature>
<dbReference type="AlphaFoldDB" id="A0A8S1IQZ1"/>
<evidence type="ECO:0000313" key="2">
    <source>
        <dbReference type="EMBL" id="CAD7697346.1"/>
    </source>
</evidence>
<name>A0A8S1IQZ1_9CHLO</name>
<feature type="region of interest" description="Disordered" evidence="1">
    <location>
        <begin position="62"/>
        <end position="129"/>
    </location>
</feature>
<evidence type="ECO:0000313" key="3">
    <source>
        <dbReference type="Proteomes" id="UP000708148"/>
    </source>
</evidence>
<feature type="compositionally biased region" description="Basic residues" evidence="1">
    <location>
        <begin position="1"/>
        <end position="15"/>
    </location>
</feature>
<gene>
    <name evidence="2" type="ORF">OSTQU699_LOCUS2707</name>
</gene>
<accession>A0A8S1IQZ1</accession>
<organism evidence="2 3">
    <name type="scientific">Ostreobium quekettii</name>
    <dbReference type="NCBI Taxonomy" id="121088"/>
    <lineage>
        <taxon>Eukaryota</taxon>
        <taxon>Viridiplantae</taxon>
        <taxon>Chlorophyta</taxon>
        <taxon>core chlorophytes</taxon>
        <taxon>Ulvophyceae</taxon>
        <taxon>TCBD clade</taxon>
        <taxon>Bryopsidales</taxon>
        <taxon>Ostreobineae</taxon>
        <taxon>Ostreobiaceae</taxon>
        <taxon>Ostreobium</taxon>
    </lineage>
</organism>
<proteinExistence type="predicted"/>
<keyword evidence="3" id="KW-1185">Reference proteome</keyword>
<protein>
    <submittedName>
        <fullName evidence="2">Uncharacterized protein</fullName>
    </submittedName>
</protein>
<feature type="region of interest" description="Disordered" evidence="1">
    <location>
        <begin position="1"/>
        <end position="38"/>
    </location>
</feature>
<evidence type="ECO:0000256" key="1">
    <source>
        <dbReference type="SAM" id="MobiDB-lite"/>
    </source>
</evidence>
<feature type="compositionally biased region" description="Acidic residues" evidence="1">
    <location>
        <begin position="106"/>
        <end position="129"/>
    </location>
</feature>
<comment type="caution">
    <text evidence="2">The sequence shown here is derived from an EMBL/GenBank/DDBJ whole genome shotgun (WGS) entry which is preliminary data.</text>
</comment>